<accession>A0A7W7MN39</accession>
<dbReference type="EMBL" id="JACHNH010000001">
    <property type="protein sequence ID" value="MBB4760581.1"/>
    <property type="molecule type" value="Genomic_DNA"/>
</dbReference>
<sequence length="251" mass="27220">MLPQVKATRYVTPLREGGSLPGIVEADNLGTYVVKFRGAGQGPKALIAEVIAGELARRLGLPVPELAVTHLDPVVARAEPDQEVQELIKASAGANLGMDYLPGALGYDPVAHPVEAELASRTLAFDAFVENVDRSWRNPNLLVWHGELWLIDHGATLYFHHDWPRAGKVTHRAYKWDDHVLKPYATALATAGPALAAELTPRLLEEVIALVPDEWLAEFDFPGPDEARAAYLDHLRARAAASAAWLPGVAA</sequence>
<proteinExistence type="predicted"/>
<evidence type="ECO:0000259" key="1">
    <source>
        <dbReference type="Pfam" id="PF20613"/>
    </source>
</evidence>
<evidence type="ECO:0000313" key="2">
    <source>
        <dbReference type="EMBL" id="MBB4760581.1"/>
    </source>
</evidence>
<dbReference type="Proteomes" id="UP000578112">
    <property type="component" value="Unassembled WGS sequence"/>
</dbReference>
<name>A0A7W7MN39_9ACTN</name>
<keyword evidence="3" id="KW-1185">Reference proteome</keyword>
<dbReference type="AlphaFoldDB" id="A0A7W7MN39"/>
<reference evidence="2 3" key="1">
    <citation type="submission" date="2020-08" db="EMBL/GenBank/DDBJ databases">
        <title>Sequencing the genomes of 1000 actinobacteria strains.</title>
        <authorList>
            <person name="Klenk H.-P."/>
        </authorList>
    </citation>
    <scope>NUCLEOTIDE SEQUENCE [LARGE SCALE GENOMIC DNA]</scope>
    <source>
        <strain evidence="2 3">DSM 43149</strain>
    </source>
</reference>
<comment type="caution">
    <text evidence="2">The sequence shown here is derived from an EMBL/GenBank/DDBJ whole genome shotgun (WGS) entry which is preliminary data.</text>
</comment>
<dbReference type="Pfam" id="PF20613">
    <property type="entry name" value="HipA_2"/>
    <property type="match status" value="1"/>
</dbReference>
<gene>
    <name evidence="2" type="ORF">BJ971_001137</name>
</gene>
<dbReference type="RefSeq" id="WP_184990465.1">
    <property type="nucleotide sequence ID" value="NZ_BOMK01000058.1"/>
</dbReference>
<dbReference type="InterPro" id="IPR046748">
    <property type="entry name" value="HipA_2"/>
</dbReference>
<feature type="domain" description="HipA-like kinase" evidence="1">
    <location>
        <begin position="14"/>
        <end position="218"/>
    </location>
</feature>
<protein>
    <recommendedName>
        <fullName evidence="1">HipA-like kinase domain-containing protein</fullName>
    </recommendedName>
</protein>
<organism evidence="2 3">
    <name type="scientific">Actinoplanes digitatis</name>
    <dbReference type="NCBI Taxonomy" id="1868"/>
    <lineage>
        <taxon>Bacteria</taxon>
        <taxon>Bacillati</taxon>
        <taxon>Actinomycetota</taxon>
        <taxon>Actinomycetes</taxon>
        <taxon>Micromonosporales</taxon>
        <taxon>Micromonosporaceae</taxon>
        <taxon>Actinoplanes</taxon>
    </lineage>
</organism>
<evidence type="ECO:0000313" key="3">
    <source>
        <dbReference type="Proteomes" id="UP000578112"/>
    </source>
</evidence>